<dbReference type="Gene3D" id="3.40.50.1460">
    <property type="match status" value="1"/>
</dbReference>
<gene>
    <name evidence="2" type="ORF">SAMN06265173_1342</name>
</gene>
<dbReference type="Pfam" id="PF00656">
    <property type="entry name" value="Peptidase_C14"/>
    <property type="match status" value="1"/>
</dbReference>
<feature type="domain" description="Peptidase C14 caspase" evidence="1">
    <location>
        <begin position="52"/>
        <end position="318"/>
    </location>
</feature>
<dbReference type="GO" id="GO:0004197">
    <property type="term" value="F:cysteine-type endopeptidase activity"/>
    <property type="evidence" value="ECO:0007669"/>
    <property type="project" value="InterPro"/>
</dbReference>
<evidence type="ECO:0000259" key="1">
    <source>
        <dbReference type="Pfam" id="PF00656"/>
    </source>
</evidence>
<dbReference type="AlphaFoldDB" id="A0A521FLG2"/>
<dbReference type="OrthoDB" id="5489622at2"/>
<dbReference type="SUPFAM" id="SSF52129">
    <property type="entry name" value="Caspase-like"/>
    <property type="match status" value="1"/>
</dbReference>
<dbReference type="InterPro" id="IPR029030">
    <property type="entry name" value="Caspase-like_dom_sf"/>
</dbReference>
<dbReference type="InterPro" id="IPR011600">
    <property type="entry name" value="Pept_C14_caspase"/>
</dbReference>
<name>A0A521FLG2_9RHOB</name>
<dbReference type="Proteomes" id="UP000316030">
    <property type="component" value="Unassembled WGS sequence"/>
</dbReference>
<keyword evidence="3" id="KW-1185">Reference proteome</keyword>
<organism evidence="2 3">
    <name type="scientific">Thalassovita litoralis</name>
    <dbReference type="NCBI Taxonomy" id="1010611"/>
    <lineage>
        <taxon>Bacteria</taxon>
        <taxon>Pseudomonadati</taxon>
        <taxon>Pseudomonadota</taxon>
        <taxon>Alphaproteobacteria</taxon>
        <taxon>Rhodobacterales</taxon>
        <taxon>Roseobacteraceae</taxon>
        <taxon>Thalassovita</taxon>
    </lineage>
</organism>
<proteinExistence type="predicted"/>
<sequence length="712" mass="74472">MTNPVRDAARLDWGAIACIQCLMSYRASPLAAMAAAFVFGPFGGAAVWADTYALVIGVSDYFHLDADLRGPANDTGLVTQMLVDRGVAPAQIRLLASDGSRHADGVAIYAAPTRAAIMAELDRLAQTAQAGDTVFFYYSGHGSQAPDQNGDEAGGYDEILLPADATGWKGAIGAVENAIVDDELSTRFQTILDRGAQMVAVLDACHSATGFRALGEQSAAARYVDPVALGIPQADLPNDAGPTAPPLRGEYAFLYSSQSNQRSFEYPLGDAADPGNWYGDFTQSLMSVLSSQAHLNWQQALQAATDGMARNGPAAQSPDGEGTLMQAGVFGTASPATRFATQGDQLSAGLLHGLAEGAQVAVYDSLTAETPVATATLTALAANGATLHTDQPLPETGYAAVTRPGLPQPIRMATPIRADAMDGKDYAALQALLASLAQADALEGVRLNAADFDMQPYLVDGTLALAGRDGVLDPQGPGSSPRLDLRGAEYPALALSDFLERAARTIRLRQALALAESGSSGGFSLFSTGIGQSLSRVPGNPLSDGACADPETDAQDVSDPVSVNQCDQLWLTLKNSDLTAQDVTVLYVDRDYRITAIWPEPGLSNRVAFGETQEIGMLIQNPPGPDGTPRAGVEELIVISTPARDGEPRTELTALADPVQTRDLSGTGGALQSYLGAALAPEETSRTLSLSGGGDMPKLDVKRYSVILKERE</sequence>
<protein>
    <submittedName>
        <fullName evidence="2">Caspase domain-containing protein</fullName>
    </submittedName>
</protein>
<evidence type="ECO:0000313" key="3">
    <source>
        <dbReference type="Proteomes" id="UP000316030"/>
    </source>
</evidence>
<accession>A0A521FLG2</accession>
<dbReference type="PANTHER" id="PTHR48104">
    <property type="entry name" value="METACASPASE-4"/>
    <property type="match status" value="1"/>
</dbReference>
<reference evidence="2 3" key="1">
    <citation type="submission" date="2017-05" db="EMBL/GenBank/DDBJ databases">
        <authorList>
            <person name="Varghese N."/>
            <person name="Submissions S."/>
        </authorList>
    </citation>
    <scope>NUCLEOTIDE SEQUENCE [LARGE SCALE GENOMIC DNA]</scope>
    <source>
        <strain evidence="2 3">DSM 29506</strain>
    </source>
</reference>
<dbReference type="EMBL" id="FXTO01000034">
    <property type="protein sequence ID" value="SMO96956.1"/>
    <property type="molecule type" value="Genomic_DNA"/>
</dbReference>
<dbReference type="GO" id="GO:0006508">
    <property type="term" value="P:proteolysis"/>
    <property type="evidence" value="ECO:0007669"/>
    <property type="project" value="InterPro"/>
</dbReference>
<dbReference type="GO" id="GO:0005737">
    <property type="term" value="C:cytoplasm"/>
    <property type="evidence" value="ECO:0007669"/>
    <property type="project" value="TreeGrafter"/>
</dbReference>
<dbReference type="InterPro" id="IPR050452">
    <property type="entry name" value="Metacaspase"/>
</dbReference>
<evidence type="ECO:0000313" key="2">
    <source>
        <dbReference type="EMBL" id="SMO96956.1"/>
    </source>
</evidence>
<dbReference type="PANTHER" id="PTHR48104:SF30">
    <property type="entry name" value="METACASPASE-1"/>
    <property type="match status" value="1"/>
</dbReference>